<dbReference type="CDD" id="cd00590">
    <property type="entry name" value="RRM_SF"/>
    <property type="match status" value="1"/>
</dbReference>
<dbReference type="Proteomes" id="UP000094455">
    <property type="component" value="Unassembled WGS sequence"/>
</dbReference>
<proteinExistence type="predicted"/>
<dbReference type="SUPFAM" id="SSF54928">
    <property type="entry name" value="RNA-binding domain, RBD"/>
    <property type="match status" value="1"/>
</dbReference>
<sequence length="323" mass="35045">MVLKMNGTKTTTDDREQWISGAGNFLRAAEGSQTMREKRVAAKNGKRPSLGQNPLFRALHSGGREARKVDQQRGRDEYDDRETQRGRAPRNELLQRLDGGSRFAKMTFSKGARLHTEAPPKQNALAAALGMGGRGGRKAGAAGQKGKKKVDGGGAVKPLPRGPRGAAPGGRTGSAGNGEVRGATFTGKKAHDITFRNASLLPFLRIENLTEDASESDITMVLTEQLGTVLKVLNMRTTHNKVPSVTVEAFFLHEDQLQSYMAALNGVTADGRVLKVSIGYHSTIINSDQLWNGVLEEVRLLRQQAMRRGQRPQKPQSLGVRGT</sequence>
<reference evidence="2 3" key="1">
    <citation type="journal article" date="2016" name="Proc. Natl. Acad. Sci. U.S.A.">
        <title>Comparative genomics of biotechnologically important yeasts.</title>
        <authorList>
            <person name="Riley R."/>
            <person name="Haridas S."/>
            <person name="Wolfe K.H."/>
            <person name="Lopes M.R."/>
            <person name="Hittinger C.T."/>
            <person name="Goeker M."/>
            <person name="Salamov A.A."/>
            <person name="Wisecaver J.H."/>
            <person name="Long T.M."/>
            <person name="Calvey C.H."/>
            <person name="Aerts A.L."/>
            <person name="Barry K.W."/>
            <person name="Choi C."/>
            <person name="Clum A."/>
            <person name="Coughlan A.Y."/>
            <person name="Deshpande S."/>
            <person name="Douglass A.P."/>
            <person name="Hanson S.J."/>
            <person name="Klenk H.-P."/>
            <person name="LaButti K.M."/>
            <person name="Lapidus A."/>
            <person name="Lindquist E.A."/>
            <person name="Lipzen A.M."/>
            <person name="Meier-Kolthoff J.P."/>
            <person name="Ohm R.A."/>
            <person name="Otillar R.P."/>
            <person name="Pangilinan J.L."/>
            <person name="Peng Y."/>
            <person name="Rokas A."/>
            <person name="Rosa C.A."/>
            <person name="Scheuner C."/>
            <person name="Sibirny A.A."/>
            <person name="Slot J.C."/>
            <person name="Stielow J.B."/>
            <person name="Sun H."/>
            <person name="Kurtzman C.P."/>
            <person name="Blackwell M."/>
            <person name="Grigoriev I.V."/>
            <person name="Jeffries T.W."/>
        </authorList>
    </citation>
    <scope>NUCLEOTIDE SEQUENCE [LARGE SCALE GENOMIC DNA]</scope>
    <source>
        <strain evidence="2 3">NRRL Y-2026</strain>
    </source>
</reference>
<dbReference type="GeneID" id="30176701"/>
<evidence type="ECO:0008006" key="4">
    <source>
        <dbReference type="Google" id="ProtNLM"/>
    </source>
</evidence>
<dbReference type="STRING" id="763406.A0A1E3NK93"/>
<organism evidence="2 3">
    <name type="scientific">Pichia membranifaciens NRRL Y-2026</name>
    <dbReference type="NCBI Taxonomy" id="763406"/>
    <lineage>
        <taxon>Eukaryota</taxon>
        <taxon>Fungi</taxon>
        <taxon>Dikarya</taxon>
        <taxon>Ascomycota</taxon>
        <taxon>Saccharomycotina</taxon>
        <taxon>Pichiomycetes</taxon>
        <taxon>Pichiales</taxon>
        <taxon>Pichiaceae</taxon>
        <taxon>Pichia</taxon>
    </lineage>
</organism>
<feature type="compositionally biased region" description="Gly residues" evidence="1">
    <location>
        <begin position="167"/>
        <end position="176"/>
    </location>
</feature>
<feature type="region of interest" description="Disordered" evidence="1">
    <location>
        <begin position="131"/>
        <end position="182"/>
    </location>
</feature>
<evidence type="ECO:0000256" key="1">
    <source>
        <dbReference type="SAM" id="MobiDB-lite"/>
    </source>
</evidence>
<keyword evidence="3" id="KW-1185">Reference proteome</keyword>
<dbReference type="AlphaFoldDB" id="A0A1E3NK93"/>
<feature type="region of interest" description="Disordered" evidence="1">
    <location>
        <begin position="41"/>
        <end position="98"/>
    </location>
</feature>
<accession>A0A1E3NK93</accession>
<feature type="compositionally biased region" description="Basic and acidic residues" evidence="1">
    <location>
        <begin position="62"/>
        <end position="95"/>
    </location>
</feature>
<protein>
    <recommendedName>
        <fullName evidence="4">RRM domain-containing protein</fullName>
    </recommendedName>
</protein>
<dbReference type="InterPro" id="IPR035979">
    <property type="entry name" value="RBD_domain_sf"/>
</dbReference>
<dbReference type="RefSeq" id="XP_019017619.1">
    <property type="nucleotide sequence ID" value="XM_019160014.1"/>
</dbReference>
<dbReference type="GO" id="GO:0003676">
    <property type="term" value="F:nucleic acid binding"/>
    <property type="evidence" value="ECO:0007669"/>
    <property type="project" value="InterPro"/>
</dbReference>
<dbReference type="OrthoDB" id="3998004at2759"/>
<name>A0A1E3NK93_9ASCO</name>
<dbReference type="EMBL" id="KV454003">
    <property type="protein sequence ID" value="ODQ46506.1"/>
    <property type="molecule type" value="Genomic_DNA"/>
</dbReference>
<gene>
    <name evidence="2" type="ORF">PICMEDRAFT_130993</name>
</gene>
<evidence type="ECO:0000313" key="3">
    <source>
        <dbReference type="Proteomes" id="UP000094455"/>
    </source>
</evidence>
<evidence type="ECO:0000313" key="2">
    <source>
        <dbReference type="EMBL" id="ODQ46506.1"/>
    </source>
</evidence>